<dbReference type="RefSeq" id="WP_290428779.1">
    <property type="nucleotide sequence ID" value="NZ_JAEQNA010000014.1"/>
</dbReference>
<evidence type="ECO:0000313" key="4">
    <source>
        <dbReference type="Proteomes" id="UP000613011"/>
    </source>
</evidence>
<reference evidence="3" key="1">
    <citation type="submission" date="2021-01" db="EMBL/GenBank/DDBJ databases">
        <title>Ramlibacter sp. strain AW1 16S ribosomal RNA gene Genome sequencing and assembly.</title>
        <authorList>
            <person name="Kang M."/>
        </authorList>
    </citation>
    <scope>NUCLEOTIDE SEQUENCE</scope>
    <source>
        <strain evidence="3">AW1</strain>
    </source>
</reference>
<dbReference type="EMBL" id="JAEQNA010000014">
    <property type="protein sequence ID" value="MBL0423380.1"/>
    <property type="molecule type" value="Genomic_DNA"/>
</dbReference>
<feature type="domain" description="Transglutaminase-like" evidence="2">
    <location>
        <begin position="323"/>
        <end position="467"/>
    </location>
</feature>
<gene>
    <name evidence="3" type="ORF">JI739_23790</name>
</gene>
<dbReference type="SUPFAM" id="SSF54001">
    <property type="entry name" value="Cysteine proteinases"/>
    <property type="match status" value="1"/>
</dbReference>
<dbReference type="Proteomes" id="UP000613011">
    <property type="component" value="Unassembled WGS sequence"/>
</dbReference>
<accession>A0A937D649</accession>
<name>A0A937D649_9BURK</name>
<feature type="compositionally biased region" description="Pro residues" evidence="1">
    <location>
        <begin position="241"/>
        <end position="253"/>
    </location>
</feature>
<comment type="caution">
    <text evidence="3">The sequence shown here is derived from an EMBL/GenBank/DDBJ whole genome shotgun (WGS) entry which is preliminary data.</text>
</comment>
<dbReference type="Gene3D" id="3.10.620.30">
    <property type="match status" value="1"/>
</dbReference>
<protein>
    <submittedName>
        <fullName evidence="3">Transglutaminase</fullName>
    </submittedName>
</protein>
<dbReference type="PANTHER" id="PTHR33490">
    <property type="entry name" value="BLR5614 PROTEIN-RELATED"/>
    <property type="match status" value="1"/>
</dbReference>
<dbReference type="AlphaFoldDB" id="A0A937D649"/>
<keyword evidence="4" id="KW-1185">Reference proteome</keyword>
<evidence type="ECO:0000256" key="1">
    <source>
        <dbReference type="SAM" id="MobiDB-lite"/>
    </source>
</evidence>
<dbReference type="InterPro" id="IPR038765">
    <property type="entry name" value="Papain-like_cys_pep_sf"/>
</dbReference>
<evidence type="ECO:0000259" key="2">
    <source>
        <dbReference type="Pfam" id="PF01841"/>
    </source>
</evidence>
<organism evidence="3 4">
    <name type="scientific">Ramlibacter aurantiacus</name>
    <dbReference type="NCBI Taxonomy" id="2801330"/>
    <lineage>
        <taxon>Bacteria</taxon>
        <taxon>Pseudomonadati</taxon>
        <taxon>Pseudomonadota</taxon>
        <taxon>Betaproteobacteria</taxon>
        <taxon>Burkholderiales</taxon>
        <taxon>Comamonadaceae</taxon>
        <taxon>Ramlibacter</taxon>
    </lineage>
</organism>
<feature type="non-terminal residue" evidence="3">
    <location>
        <position position="612"/>
    </location>
</feature>
<dbReference type="Pfam" id="PF01841">
    <property type="entry name" value="Transglut_core"/>
    <property type="match status" value="1"/>
</dbReference>
<feature type="region of interest" description="Disordered" evidence="1">
    <location>
        <begin position="230"/>
        <end position="256"/>
    </location>
</feature>
<sequence length="612" mass="66510">MTLLSFLGRLARSAPSENRPSMPASTQPGINTLAAWRPWRRPVALLVILAQLAIAAQPLTVLAQPPEHAAAHPMAQGQLRRLAEWNQRMAQGRARQAQAPRTPADHARVRQERLAAIVRELRAPSSPADSTATQRRLQQRQALREALRQAARDPQALRDELHSHGQELRRRGAAPDILQRHEQALSRFEADAARYAQAAQTLLASPADAQADDAREQAALAPLQTLLTRQSVRGTAHSPAGPLPWRAPRPTPRVPAETPTAWHQNLYGDQRVRLAQAGPLTIGPLQFSHAPPAGRAPTEADLAETDEIRLTPALRAQAAALGHNPVAIHNWVRNHIDVHPTAGAIQSAQDTLDKRRGNPTDIAGLLIALLRASGIPARYQWGTIELDAASAQGWLGTQRPEAALQLLRQGGIPARGIAQGGRFSAIRLEHVWVQAYVNWAFGRGQFNATPTQHPHPNAGRNHWIPLDASLKTYDETAGLDLAAQAPLDAGALVQAMRRGATVHEAQGWIQHPDTAAALGQLDDWQRRLHAAIAAGPRGEAATVGDVLGTRRIRQEHPAVLAGTLPYVTVQPGAATAAVPSARQHRFTYRLHDGERILLTYTEKTSQLAARRL</sequence>
<proteinExistence type="predicted"/>
<dbReference type="InterPro" id="IPR002931">
    <property type="entry name" value="Transglutaminase-like"/>
</dbReference>
<evidence type="ECO:0000313" key="3">
    <source>
        <dbReference type="EMBL" id="MBL0423380.1"/>
    </source>
</evidence>